<feature type="domain" description="Reverse transcriptase zinc-binding" evidence="1">
    <location>
        <begin position="121"/>
        <end position="192"/>
    </location>
</feature>
<evidence type="ECO:0000259" key="1">
    <source>
        <dbReference type="Pfam" id="PF13966"/>
    </source>
</evidence>
<accession>A0A5B6V414</accession>
<dbReference type="Pfam" id="PF13966">
    <property type="entry name" value="zf-RVT"/>
    <property type="match status" value="1"/>
</dbReference>
<organism evidence="2 3">
    <name type="scientific">Gossypium australe</name>
    <dbReference type="NCBI Taxonomy" id="47621"/>
    <lineage>
        <taxon>Eukaryota</taxon>
        <taxon>Viridiplantae</taxon>
        <taxon>Streptophyta</taxon>
        <taxon>Embryophyta</taxon>
        <taxon>Tracheophyta</taxon>
        <taxon>Spermatophyta</taxon>
        <taxon>Magnoliopsida</taxon>
        <taxon>eudicotyledons</taxon>
        <taxon>Gunneridae</taxon>
        <taxon>Pentapetalae</taxon>
        <taxon>rosids</taxon>
        <taxon>malvids</taxon>
        <taxon>Malvales</taxon>
        <taxon>Malvaceae</taxon>
        <taxon>Malvoideae</taxon>
        <taxon>Gossypium</taxon>
    </lineage>
</organism>
<protein>
    <submittedName>
        <fullName evidence="2">Ribonuclease H-like superfamily protein</fullName>
    </submittedName>
</protein>
<dbReference type="InterPro" id="IPR026960">
    <property type="entry name" value="RVT-Znf"/>
</dbReference>
<reference evidence="3" key="1">
    <citation type="journal article" date="2019" name="Plant Biotechnol. J.">
        <title>Genome sequencing of the Australian wild diploid species Gossypium australe highlights disease resistance and delayed gland morphogenesis.</title>
        <authorList>
            <person name="Cai Y."/>
            <person name="Cai X."/>
            <person name="Wang Q."/>
            <person name="Wang P."/>
            <person name="Zhang Y."/>
            <person name="Cai C."/>
            <person name="Xu Y."/>
            <person name="Wang K."/>
            <person name="Zhou Z."/>
            <person name="Wang C."/>
            <person name="Geng S."/>
            <person name="Li B."/>
            <person name="Dong Q."/>
            <person name="Hou Y."/>
            <person name="Wang H."/>
            <person name="Ai P."/>
            <person name="Liu Z."/>
            <person name="Yi F."/>
            <person name="Sun M."/>
            <person name="An G."/>
            <person name="Cheng J."/>
            <person name="Zhang Y."/>
            <person name="Shi Q."/>
            <person name="Xie Y."/>
            <person name="Shi X."/>
            <person name="Chang Y."/>
            <person name="Huang F."/>
            <person name="Chen Y."/>
            <person name="Hong S."/>
            <person name="Mi L."/>
            <person name="Sun Q."/>
            <person name="Zhang L."/>
            <person name="Zhou B."/>
            <person name="Peng R."/>
            <person name="Zhang X."/>
            <person name="Liu F."/>
        </authorList>
    </citation>
    <scope>NUCLEOTIDE SEQUENCE [LARGE SCALE GENOMIC DNA]</scope>
    <source>
        <strain evidence="3">cv. PA1801</strain>
    </source>
</reference>
<dbReference type="AlphaFoldDB" id="A0A5B6V414"/>
<name>A0A5B6V414_9ROSI</name>
<dbReference type="Proteomes" id="UP000325315">
    <property type="component" value="Unassembled WGS sequence"/>
</dbReference>
<evidence type="ECO:0000313" key="3">
    <source>
        <dbReference type="Proteomes" id="UP000325315"/>
    </source>
</evidence>
<sequence length="195" mass="22448">MGFCDLCKFNIALLAKQGWYFLTKSNTLVVRIFKSKYYPNTTFWNALLGTYPSYMWRSIFAAKKLLEDEVDLIDTNTKTWNMELIARVFNVEDAEAIKCISLSHSIDEDKLTWKGNNSGKYSVKSGYRTFNKQTDPNAIAQNRSALYKKLWALNIPSKIKIATWKFLNNFIPIAYNLYNRKISSSPICPPCGLLP</sequence>
<dbReference type="OrthoDB" id="1717299at2759"/>
<proteinExistence type="predicted"/>
<evidence type="ECO:0000313" key="2">
    <source>
        <dbReference type="EMBL" id="KAA3463895.1"/>
    </source>
</evidence>
<dbReference type="EMBL" id="SMMG02000008">
    <property type="protein sequence ID" value="KAA3463895.1"/>
    <property type="molecule type" value="Genomic_DNA"/>
</dbReference>
<keyword evidence="3" id="KW-1185">Reference proteome</keyword>
<gene>
    <name evidence="2" type="ORF">EPI10_008210</name>
</gene>
<comment type="caution">
    <text evidence="2">The sequence shown here is derived from an EMBL/GenBank/DDBJ whole genome shotgun (WGS) entry which is preliminary data.</text>
</comment>